<dbReference type="PROSITE" id="PS51321">
    <property type="entry name" value="TFIIS_CENTRAL"/>
    <property type="match status" value="1"/>
</dbReference>
<dbReference type="InterPro" id="IPR019786">
    <property type="entry name" value="Zinc_finger_PHD-type_CS"/>
</dbReference>
<dbReference type="Proteomes" id="UP000007796">
    <property type="component" value="Unassembled WGS sequence"/>
</dbReference>
<reference evidence="9 10" key="1">
    <citation type="journal article" date="2011" name="Proc. Natl. Acad. Sci. U.S.A.">
        <title>Genome and transcriptome analyses of the mountain pine beetle-fungal symbiont Grosmannia clavigera, a lodgepole pine pathogen.</title>
        <authorList>
            <person name="DiGuistini S."/>
            <person name="Wang Y."/>
            <person name="Liao N.Y."/>
            <person name="Taylor G."/>
            <person name="Tanguay P."/>
            <person name="Feau N."/>
            <person name="Henrissat B."/>
            <person name="Chan S.K."/>
            <person name="Hesse-Orce U."/>
            <person name="Alamouti S.M."/>
            <person name="Tsui C.K.M."/>
            <person name="Docking R.T."/>
            <person name="Levasseur A."/>
            <person name="Haridas S."/>
            <person name="Robertson G."/>
            <person name="Birol I."/>
            <person name="Holt R.A."/>
            <person name="Marra M.A."/>
            <person name="Hamelin R.C."/>
            <person name="Hirst M."/>
            <person name="Jones S.J.M."/>
            <person name="Bohlmann J."/>
            <person name="Breuil C."/>
        </authorList>
    </citation>
    <scope>NUCLEOTIDE SEQUENCE [LARGE SCALE GENOMIC DNA]</scope>
    <source>
        <strain evidence="10">kw1407 / UAMH 11150</strain>
    </source>
</reference>
<feature type="region of interest" description="Disordered" evidence="7">
    <location>
        <begin position="442"/>
        <end position="489"/>
    </location>
</feature>
<feature type="compositionally biased region" description="Basic and acidic residues" evidence="7">
    <location>
        <begin position="148"/>
        <end position="157"/>
    </location>
</feature>
<dbReference type="AlphaFoldDB" id="F0XIC3"/>
<feature type="region of interest" description="Disordered" evidence="7">
    <location>
        <begin position="1"/>
        <end position="50"/>
    </location>
</feature>
<dbReference type="SMART" id="SM00510">
    <property type="entry name" value="TFS2M"/>
    <property type="match status" value="1"/>
</dbReference>
<sequence length="715" mass="79481">MADPEPRRSVRSTKGQHKALEQLGQPVEAKRRGRKAGKKSDDKQDESEEEVIRCVCGATEQDGDPGEPWIACDRCGAWQHNVCMGMSVYSEDLAKDYFCEQCKPDNHKELLNGMEHNERPWEERRKLYEEEKASGKKKRGGRKAKPKRNSDIREDSAKASPPPELKKDQKLAAGIKRKSRSGSEDQEVKETQKRKLAEKNNYPIYIPPDDLPENITGLLDARQPPARGLFRAMYEVLGGLHKKGEITLVDDETVELVAERFAIQIERAVHDEHPSHKDYGAQIRTLRFNLKENPDLSTRLLASTLTPPMLAVMTSDDLASSELQRKTAKMKAQAERQSILGTEDNAPRLRRTHKGEELVEKDNTSLISEDKPPSLRRQSNREALIAKPQVHEQHKNAVEPQVHSGQRQASIKGSLHIETQNDSARGGFDIKKVFSSVRSPITPHAQRSSYSQPPTGSTGPGADPEVDRLLQDDGDESPPYSPSDDTDPDIVWKGSVAMNMVANFQATARHIGGVNLTTTIGLPWSTLIPKALTVAGRIDEQIATEYLCSLRYSAPTDVTVASLSPATDAATSGFLSLVDYFTARKRYGVVGEKGVGNVRDTYLVPVPAGTSSHPEFMLNLEDNFIPVSRAAPMLLLVVVYRNDEAAMERLRGPNWARHYGYDGSQNCQRRPTKSFVYNPFIGIRVMFPACTCPNGMCATSSATYKLRPTSCVPSY</sequence>
<evidence type="ECO:0000256" key="4">
    <source>
        <dbReference type="ARBA" id="ARBA00022723"/>
    </source>
</evidence>
<dbReference type="InterPro" id="IPR012921">
    <property type="entry name" value="SPOC_C"/>
</dbReference>
<keyword evidence="10" id="KW-1185">Reference proteome</keyword>
<dbReference type="GO" id="GO:0031564">
    <property type="term" value="P:transcription antitermination"/>
    <property type="evidence" value="ECO:0007669"/>
    <property type="project" value="TreeGrafter"/>
</dbReference>
<dbReference type="eggNOG" id="KOG1634">
    <property type="taxonomic scope" value="Eukaryota"/>
</dbReference>
<dbReference type="GeneID" id="25979289"/>
<dbReference type="eggNOG" id="KOG1844">
    <property type="taxonomic scope" value="Eukaryota"/>
</dbReference>
<dbReference type="STRING" id="655863.F0XIC3"/>
<dbReference type="SMART" id="SM00249">
    <property type="entry name" value="PHD"/>
    <property type="match status" value="1"/>
</dbReference>
<dbReference type="GO" id="GO:0005634">
    <property type="term" value="C:nucleus"/>
    <property type="evidence" value="ECO:0007669"/>
    <property type="project" value="TreeGrafter"/>
</dbReference>
<dbReference type="Pfam" id="PF07500">
    <property type="entry name" value="TFIIS_M"/>
    <property type="match status" value="1"/>
</dbReference>
<feature type="region of interest" description="Disordered" evidence="7">
    <location>
        <begin position="391"/>
        <end position="410"/>
    </location>
</feature>
<dbReference type="GO" id="GO:0000977">
    <property type="term" value="F:RNA polymerase II transcription regulatory region sequence-specific DNA binding"/>
    <property type="evidence" value="ECO:0007669"/>
    <property type="project" value="TreeGrafter"/>
</dbReference>
<feature type="region of interest" description="Disordered" evidence="7">
    <location>
        <begin position="129"/>
        <end position="208"/>
    </location>
</feature>
<keyword evidence="5" id="KW-0863">Zinc-finger</keyword>
<evidence type="ECO:0000256" key="1">
    <source>
        <dbReference type="ARBA" id="ARBA00002311"/>
    </source>
</evidence>
<evidence type="ECO:0000256" key="7">
    <source>
        <dbReference type="SAM" id="MobiDB-lite"/>
    </source>
</evidence>
<evidence type="ECO:0000313" key="9">
    <source>
        <dbReference type="EMBL" id="EFX02553.1"/>
    </source>
</evidence>
<keyword evidence="6" id="KW-0862">Zinc</keyword>
<feature type="region of interest" description="Disordered" evidence="7">
    <location>
        <begin position="341"/>
        <end position="378"/>
    </location>
</feature>
<dbReference type="GO" id="GO:0001139">
    <property type="term" value="F:RNA polymerase II complex recruiting activity"/>
    <property type="evidence" value="ECO:0007669"/>
    <property type="project" value="TreeGrafter"/>
</dbReference>
<dbReference type="CDD" id="cd21538">
    <property type="entry name" value="SPOC_TFIIS"/>
    <property type="match status" value="1"/>
</dbReference>
<feature type="compositionally biased region" description="Polar residues" evidence="7">
    <location>
        <begin position="445"/>
        <end position="457"/>
    </location>
</feature>
<keyword evidence="4" id="KW-0479">Metal-binding</keyword>
<dbReference type="InterPro" id="IPR036575">
    <property type="entry name" value="TFIIS_cen_dom_sf"/>
</dbReference>
<dbReference type="PANTHER" id="PTHR11477">
    <property type="entry name" value="TRANSCRIPTION FACTOR S-II ZINC FINGER DOMAIN-CONTAINING PROTEIN"/>
    <property type="match status" value="1"/>
</dbReference>
<dbReference type="InterPro" id="IPR013083">
    <property type="entry name" value="Znf_RING/FYVE/PHD"/>
</dbReference>
<dbReference type="SUPFAM" id="SSF57903">
    <property type="entry name" value="FYVE/PHD zinc finger"/>
    <property type="match status" value="1"/>
</dbReference>
<dbReference type="SUPFAM" id="SSF46942">
    <property type="entry name" value="Elongation factor TFIIS domain 2"/>
    <property type="match status" value="1"/>
</dbReference>
<feature type="domain" description="TFIIS central" evidence="8">
    <location>
        <begin position="221"/>
        <end position="346"/>
    </location>
</feature>
<dbReference type="HOGENOM" id="CLU_009292_0_0_1"/>
<evidence type="ECO:0000256" key="6">
    <source>
        <dbReference type="ARBA" id="ARBA00022833"/>
    </source>
</evidence>
<dbReference type="Pfam" id="PF20826">
    <property type="entry name" value="PHD_5"/>
    <property type="match status" value="1"/>
</dbReference>
<dbReference type="GO" id="GO:0006362">
    <property type="term" value="P:transcription elongation by RNA polymerase I"/>
    <property type="evidence" value="ECO:0007669"/>
    <property type="project" value="TreeGrafter"/>
</dbReference>
<dbReference type="Gene3D" id="3.30.40.10">
    <property type="entry name" value="Zinc/RING finger domain, C3HC4 (zinc finger)"/>
    <property type="match status" value="1"/>
</dbReference>
<feature type="compositionally biased region" description="Basic residues" evidence="7">
    <location>
        <begin position="135"/>
        <end position="147"/>
    </location>
</feature>
<accession>F0XIC3</accession>
<dbReference type="InParanoid" id="F0XIC3"/>
<dbReference type="GO" id="GO:0031440">
    <property type="term" value="P:regulation of mRNA 3'-end processing"/>
    <property type="evidence" value="ECO:0007669"/>
    <property type="project" value="TreeGrafter"/>
</dbReference>
<name>F0XIC3_GROCL</name>
<evidence type="ECO:0000313" key="10">
    <source>
        <dbReference type="Proteomes" id="UP000007796"/>
    </source>
</evidence>
<organism evidence="10">
    <name type="scientific">Grosmannia clavigera (strain kw1407 / UAMH 11150)</name>
    <name type="common">Blue stain fungus</name>
    <name type="synonym">Graphiocladiella clavigera</name>
    <dbReference type="NCBI Taxonomy" id="655863"/>
    <lineage>
        <taxon>Eukaryota</taxon>
        <taxon>Fungi</taxon>
        <taxon>Dikarya</taxon>
        <taxon>Ascomycota</taxon>
        <taxon>Pezizomycotina</taxon>
        <taxon>Sordariomycetes</taxon>
        <taxon>Sordariomycetidae</taxon>
        <taxon>Ophiostomatales</taxon>
        <taxon>Ophiostomataceae</taxon>
        <taxon>Leptographium</taxon>
    </lineage>
</organism>
<proteinExistence type="inferred from homology"/>
<comment type="function">
    <text evidence="1">Negative regulator of transcription elongation.</text>
</comment>
<dbReference type="Gene3D" id="1.10.472.30">
    <property type="entry name" value="Transcription elongation factor S-II, central domain"/>
    <property type="match status" value="1"/>
</dbReference>
<dbReference type="OrthoDB" id="79252at2759"/>
<comment type="similarity">
    <text evidence="2">Belongs to the BYE1 family.</text>
</comment>
<dbReference type="RefSeq" id="XP_014172035.1">
    <property type="nucleotide sequence ID" value="XM_014316560.1"/>
</dbReference>
<gene>
    <name evidence="9" type="ORF">CMQ_5914</name>
</gene>
<feature type="compositionally biased region" description="Basic and acidic residues" evidence="7">
    <location>
        <begin position="354"/>
        <end position="373"/>
    </location>
</feature>
<dbReference type="PROSITE" id="PS01359">
    <property type="entry name" value="ZF_PHD_1"/>
    <property type="match status" value="1"/>
</dbReference>
<dbReference type="GO" id="GO:0008270">
    <property type="term" value="F:zinc ion binding"/>
    <property type="evidence" value="ECO:0007669"/>
    <property type="project" value="UniProtKB-KW"/>
</dbReference>
<evidence type="ECO:0000256" key="5">
    <source>
        <dbReference type="ARBA" id="ARBA00022771"/>
    </source>
</evidence>
<dbReference type="GO" id="GO:0006368">
    <property type="term" value="P:transcription elongation by RNA polymerase II"/>
    <property type="evidence" value="ECO:0007669"/>
    <property type="project" value="TreeGrafter"/>
</dbReference>
<dbReference type="InterPro" id="IPR003618">
    <property type="entry name" value="TFIIS_cen_dom"/>
</dbReference>
<dbReference type="PANTHER" id="PTHR11477:SF11">
    <property type="entry name" value="TRANSCRIPTION FACTOR BYE1"/>
    <property type="match status" value="1"/>
</dbReference>
<dbReference type="Pfam" id="PF07744">
    <property type="entry name" value="SPOC"/>
    <property type="match status" value="1"/>
</dbReference>
<dbReference type="InterPro" id="IPR001965">
    <property type="entry name" value="Znf_PHD"/>
</dbReference>
<evidence type="ECO:0000256" key="3">
    <source>
        <dbReference type="ARBA" id="ARBA00021616"/>
    </source>
</evidence>
<protein>
    <recommendedName>
        <fullName evidence="3">Transcription factor BYE1</fullName>
    </recommendedName>
</protein>
<evidence type="ECO:0000256" key="2">
    <source>
        <dbReference type="ARBA" id="ARBA00011050"/>
    </source>
</evidence>
<feature type="compositionally biased region" description="Basic and acidic residues" evidence="7">
    <location>
        <begin position="181"/>
        <end position="198"/>
    </location>
</feature>
<dbReference type="EMBL" id="GL629771">
    <property type="protein sequence ID" value="EFX02553.1"/>
    <property type="molecule type" value="Genomic_DNA"/>
</dbReference>
<dbReference type="InterPro" id="IPR011011">
    <property type="entry name" value="Znf_FYVE_PHD"/>
</dbReference>
<evidence type="ECO:0000259" key="8">
    <source>
        <dbReference type="PROSITE" id="PS51321"/>
    </source>
</evidence>